<gene>
    <name evidence="2" type="ORF">AMTR_s00017p00160260</name>
</gene>
<dbReference type="InterPro" id="IPR053281">
    <property type="entry name" value="Double_zinc_ribbon"/>
</dbReference>
<feature type="domain" description="Zinc-ribbon 15" evidence="1">
    <location>
        <begin position="23"/>
        <end position="110"/>
    </location>
</feature>
<dbReference type="OMA" id="LMHCNNC"/>
<dbReference type="InterPro" id="IPR031493">
    <property type="entry name" value="Zinc_ribbon_15"/>
</dbReference>
<dbReference type="PANTHER" id="PTHR36718">
    <property type="entry name" value="OS05G0435400 PROTEIN"/>
    <property type="match status" value="1"/>
</dbReference>
<proteinExistence type="predicted"/>
<organism evidence="2 3">
    <name type="scientific">Amborella trichopoda</name>
    <dbReference type="NCBI Taxonomy" id="13333"/>
    <lineage>
        <taxon>Eukaryota</taxon>
        <taxon>Viridiplantae</taxon>
        <taxon>Streptophyta</taxon>
        <taxon>Embryophyta</taxon>
        <taxon>Tracheophyta</taxon>
        <taxon>Spermatophyta</taxon>
        <taxon>Magnoliopsida</taxon>
        <taxon>Amborellales</taxon>
        <taxon>Amborellaceae</taxon>
        <taxon>Amborella</taxon>
    </lineage>
</organism>
<name>W1PLF6_AMBTC</name>
<dbReference type="PANTHER" id="PTHR36718:SF1">
    <property type="entry name" value="DOUBLE ZINC RIBBON PROTEIN MJ0416"/>
    <property type="match status" value="1"/>
</dbReference>
<dbReference type="EMBL" id="KI393256">
    <property type="protein sequence ID" value="ERN08599.1"/>
    <property type="molecule type" value="Genomic_DNA"/>
</dbReference>
<dbReference type="Proteomes" id="UP000017836">
    <property type="component" value="Unassembled WGS sequence"/>
</dbReference>
<dbReference type="Gramene" id="ERN08599">
    <property type="protein sequence ID" value="ERN08599"/>
    <property type="gene ID" value="AMTR_s00017p00160260"/>
</dbReference>
<sequence>MFFFFVGGVEQQVKQVLKPSITRCIRCGSRASLVEYENVLKLFFVPVWRWPGKNPAVYCDNCSLLLPERFIPLPENEDSDVDSRVLSDVLRCHSCARLVEPEFKFCPFCGSSL</sequence>
<reference evidence="3" key="1">
    <citation type="journal article" date="2013" name="Science">
        <title>The Amborella genome and the evolution of flowering plants.</title>
        <authorList>
            <consortium name="Amborella Genome Project"/>
        </authorList>
    </citation>
    <scope>NUCLEOTIDE SEQUENCE [LARGE SCALE GENOMIC DNA]</scope>
</reference>
<protein>
    <recommendedName>
        <fullName evidence="1">Zinc-ribbon 15 domain-containing protein</fullName>
    </recommendedName>
</protein>
<dbReference type="AlphaFoldDB" id="W1PLF6"/>
<evidence type="ECO:0000259" key="1">
    <source>
        <dbReference type="Pfam" id="PF17032"/>
    </source>
</evidence>
<evidence type="ECO:0000313" key="2">
    <source>
        <dbReference type="EMBL" id="ERN08599.1"/>
    </source>
</evidence>
<keyword evidence="3" id="KW-1185">Reference proteome</keyword>
<evidence type="ECO:0000313" key="3">
    <source>
        <dbReference type="Proteomes" id="UP000017836"/>
    </source>
</evidence>
<accession>W1PLF6</accession>
<dbReference type="eggNOG" id="ENOG502S1AP">
    <property type="taxonomic scope" value="Eukaryota"/>
</dbReference>
<dbReference type="HOGENOM" id="CLU_156123_0_0_1"/>
<dbReference type="Pfam" id="PF17032">
    <property type="entry name" value="Zn_ribbon_15"/>
    <property type="match status" value="1"/>
</dbReference>